<dbReference type="InterPro" id="IPR002028">
    <property type="entry name" value="Trp_synthase_suA"/>
</dbReference>
<dbReference type="RefSeq" id="WP_235117656.1">
    <property type="nucleotide sequence ID" value="NZ_CP090978.1"/>
</dbReference>
<evidence type="ECO:0000256" key="4">
    <source>
        <dbReference type="ARBA" id="ARBA00022822"/>
    </source>
</evidence>
<evidence type="ECO:0000256" key="6">
    <source>
        <dbReference type="ARBA" id="ARBA00023239"/>
    </source>
</evidence>
<dbReference type="Proteomes" id="UP001649230">
    <property type="component" value="Chromosome"/>
</dbReference>
<evidence type="ECO:0000313" key="10">
    <source>
        <dbReference type="EMBL" id="UJF31309.1"/>
    </source>
</evidence>
<feature type="active site" description="Proton acceptor" evidence="8">
    <location>
        <position position="49"/>
    </location>
</feature>
<proteinExistence type="inferred from homology"/>
<dbReference type="HAMAP" id="MF_00131">
    <property type="entry name" value="Trp_synth_alpha"/>
    <property type="match status" value="1"/>
</dbReference>
<evidence type="ECO:0000256" key="5">
    <source>
        <dbReference type="ARBA" id="ARBA00023141"/>
    </source>
</evidence>
<feature type="active site" description="Proton acceptor" evidence="8">
    <location>
        <position position="60"/>
    </location>
</feature>
<dbReference type="InterPro" id="IPR013785">
    <property type="entry name" value="Aldolase_TIM"/>
</dbReference>
<dbReference type="InterPro" id="IPR018204">
    <property type="entry name" value="Trp_synthase_alpha_AS"/>
</dbReference>
<keyword evidence="3 8" id="KW-0028">Amino-acid biosynthesis</keyword>
<evidence type="ECO:0000256" key="1">
    <source>
        <dbReference type="ARBA" id="ARBA00004733"/>
    </source>
</evidence>
<dbReference type="Pfam" id="PF00290">
    <property type="entry name" value="Trp_syntA"/>
    <property type="match status" value="1"/>
</dbReference>
<comment type="catalytic activity">
    <reaction evidence="7 8">
        <text>(1S,2R)-1-C-(indol-3-yl)glycerol 3-phosphate + L-serine = D-glyceraldehyde 3-phosphate + L-tryptophan + H2O</text>
        <dbReference type="Rhea" id="RHEA:10532"/>
        <dbReference type="ChEBI" id="CHEBI:15377"/>
        <dbReference type="ChEBI" id="CHEBI:33384"/>
        <dbReference type="ChEBI" id="CHEBI:57912"/>
        <dbReference type="ChEBI" id="CHEBI:58866"/>
        <dbReference type="ChEBI" id="CHEBI:59776"/>
        <dbReference type="EC" id="4.2.1.20"/>
    </reaction>
</comment>
<accession>A0ABY3SBE3</accession>
<dbReference type="PANTHER" id="PTHR43406:SF1">
    <property type="entry name" value="TRYPTOPHAN SYNTHASE ALPHA CHAIN, CHLOROPLASTIC"/>
    <property type="match status" value="1"/>
</dbReference>
<evidence type="ECO:0000256" key="7">
    <source>
        <dbReference type="ARBA" id="ARBA00049047"/>
    </source>
</evidence>
<evidence type="ECO:0000256" key="2">
    <source>
        <dbReference type="ARBA" id="ARBA00011270"/>
    </source>
</evidence>
<evidence type="ECO:0000313" key="11">
    <source>
        <dbReference type="Proteomes" id="UP001649230"/>
    </source>
</evidence>
<evidence type="ECO:0000256" key="8">
    <source>
        <dbReference type="HAMAP-Rule" id="MF_00131"/>
    </source>
</evidence>
<keyword evidence="11" id="KW-1185">Reference proteome</keyword>
<dbReference type="EC" id="4.2.1.20" evidence="8"/>
<dbReference type="GO" id="GO:0004834">
    <property type="term" value="F:tryptophan synthase activity"/>
    <property type="evidence" value="ECO:0007669"/>
    <property type="project" value="UniProtKB-EC"/>
</dbReference>
<dbReference type="InterPro" id="IPR011060">
    <property type="entry name" value="RibuloseP-bd_barrel"/>
</dbReference>
<organism evidence="10 11">
    <name type="scientific">Paenibacillus hexagrammi</name>
    <dbReference type="NCBI Taxonomy" id="2908839"/>
    <lineage>
        <taxon>Bacteria</taxon>
        <taxon>Bacillati</taxon>
        <taxon>Bacillota</taxon>
        <taxon>Bacilli</taxon>
        <taxon>Bacillales</taxon>
        <taxon>Paenibacillaceae</taxon>
        <taxon>Paenibacillus</taxon>
    </lineage>
</organism>
<reference evidence="10 11" key="1">
    <citation type="journal article" date="2024" name="Int. J. Syst. Evol. Microbiol.">
        <title>Paenibacillus hexagrammi sp. nov., a novel bacterium isolated from the gut content of Hexagrammos agrammus.</title>
        <authorList>
            <person name="Jung H.K."/>
            <person name="Kim D.G."/>
            <person name="Zin H."/>
            <person name="Park J."/>
            <person name="Jung H."/>
            <person name="Kim Y.O."/>
            <person name="Kong H.J."/>
            <person name="Kim J.W."/>
            <person name="Kim Y.S."/>
        </authorList>
    </citation>
    <scope>NUCLEOTIDE SEQUENCE [LARGE SCALE GENOMIC DNA]</scope>
    <source>
        <strain evidence="10 11">YPD9-1</strain>
    </source>
</reference>
<dbReference type="PROSITE" id="PS00167">
    <property type="entry name" value="TRP_SYNTHASE_ALPHA"/>
    <property type="match status" value="1"/>
</dbReference>
<name>A0ABY3SBE3_9BACL</name>
<dbReference type="SUPFAM" id="SSF51366">
    <property type="entry name" value="Ribulose-phoshate binding barrel"/>
    <property type="match status" value="1"/>
</dbReference>
<protein>
    <recommendedName>
        <fullName evidence="8">Tryptophan synthase alpha chain</fullName>
        <ecNumber evidence="8">4.2.1.20</ecNumber>
    </recommendedName>
</protein>
<dbReference type="NCBIfam" id="TIGR00262">
    <property type="entry name" value="trpA"/>
    <property type="match status" value="1"/>
</dbReference>
<keyword evidence="6 8" id="KW-0456">Lyase</keyword>
<dbReference type="PANTHER" id="PTHR43406">
    <property type="entry name" value="TRYPTOPHAN SYNTHASE, ALPHA CHAIN"/>
    <property type="match status" value="1"/>
</dbReference>
<keyword evidence="4 8" id="KW-0822">Tryptophan biosynthesis</keyword>
<evidence type="ECO:0000256" key="9">
    <source>
        <dbReference type="RuleBase" id="RU003662"/>
    </source>
</evidence>
<comment type="similarity">
    <text evidence="8 9">Belongs to the TrpA family.</text>
</comment>
<dbReference type="Gene3D" id="3.20.20.70">
    <property type="entry name" value="Aldolase class I"/>
    <property type="match status" value="1"/>
</dbReference>
<gene>
    <name evidence="8 10" type="primary">trpA</name>
    <name evidence="10" type="ORF">L0M14_15720</name>
</gene>
<comment type="function">
    <text evidence="8">The alpha subunit is responsible for the aldol cleavage of indoleglycerol phosphate to indole and glyceraldehyde 3-phosphate.</text>
</comment>
<keyword evidence="5 8" id="KW-0057">Aromatic amino acid biosynthesis</keyword>
<comment type="pathway">
    <text evidence="1 8">Amino-acid biosynthesis; L-tryptophan biosynthesis; L-tryptophan from chorismate: step 5/5.</text>
</comment>
<evidence type="ECO:0000256" key="3">
    <source>
        <dbReference type="ARBA" id="ARBA00022605"/>
    </source>
</evidence>
<comment type="subunit">
    <text evidence="2 8">Tetramer of two alpha and two beta chains.</text>
</comment>
<dbReference type="CDD" id="cd04724">
    <property type="entry name" value="Tryptophan_synthase_alpha"/>
    <property type="match status" value="1"/>
</dbReference>
<dbReference type="EMBL" id="CP090978">
    <property type="protein sequence ID" value="UJF31309.1"/>
    <property type="molecule type" value="Genomic_DNA"/>
</dbReference>
<sequence length="269" mass="29461">MNPLDHSFATLKQRGGTAFMPFVTVGDPNPECTVDILLTLQEAGASMIELGIPYSDPLADGPVIQRSSQRALKNSVTLTSALECAQLAKQQGLTIPLLLFTYYNPLLQLGLHTAFERMSVAGIDGIIIPDLPYEENERVRALSETFGIHLIPMVALTSKDRVPKIVERAAGFIYCVSSFGVTGMRSQLHTELEAFVRYVKEVSGLPAVVGFGISTSEQYREVSRYADGVVVGSAIVHAIEQQRELWLDPDSRAEAAHSLRSFTEHLISK</sequence>